<dbReference type="InterPro" id="IPR003439">
    <property type="entry name" value="ABC_transporter-like_ATP-bd"/>
</dbReference>
<dbReference type="PANTHER" id="PTHR42855">
    <property type="entry name" value="ABC TRANSPORTER ATP-BINDING SUBUNIT"/>
    <property type="match status" value="1"/>
</dbReference>
<dbReference type="Pfam" id="PF12848">
    <property type="entry name" value="ABC_tran_Xtn"/>
    <property type="match status" value="1"/>
</dbReference>
<dbReference type="InterPro" id="IPR051309">
    <property type="entry name" value="ABCF_ATPase"/>
</dbReference>
<dbReference type="Pfam" id="PF00005">
    <property type="entry name" value="ABC_tran"/>
    <property type="match status" value="2"/>
</dbReference>
<dbReference type="SMART" id="SM00382">
    <property type="entry name" value="AAA"/>
    <property type="match status" value="2"/>
</dbReference>
<keyword evidence="3" id="KW-0175">Coiled coil</keyword>
<feature type="domain" description="ABC transporter" evidence="4">
    <location>
        <begin position="4"/>
        <end position="259"/>
    </location>
</feature>
<dbReference type="GO" id="GO:0005524">
    <property type="term" value="F:ATP binding"/>
    <property type="evidence" value="ECO:0007669"/>
    <property type="project" value="UniProtKB-KW"/>
</dbReference>
<dbReference type="PANTHER" id="PTHR42855:SF2">
    <property type="entry name" value="DRUG RESISTANCE ABC TRANSPORTER,ATP-BINDING PROTEIN"/>
    <property type="match status" value="1"/>
</dbReference>
<dbReference type="STRING" id="1962263.BS637_01685"/>
<reference evidence="5 6" key="1">
    <citation type="submission" date="2016-12" db="EMBL/GenBank/DDBJ databases">
        <title>Clostridium tepidum sp. nov., a close relative of Clostridium sporogenes and Clostridium botulinum Group I.</title>
        <authorList>
            <person name="Dobritsa A.P."/>
            <person name="Kutumbaka K.K."/>
            <person name="Werner K."/>
            <person name="Wiedmann M."/>
            <person name="Asmus A."/>
            <person name="Samadpour M."/>
        </authorList>
    </citation>
    <scope>NUCLEOTIDE SEQUENCE [LARGE SCALE GENOMIC DNA]</scope>
    <source>
        <strain evidence="5 6">IEH 97212</strain>
    </source>
</reference>
<gene>
    <name evidence="5" type="ORF">BS638_13245</name>
</gene>
<dbReference type="FunFam" id="3.40.50.300:FF:000905">
    <property type="entry name" value="Heme ABC transporter ATP-binding protein"/>
    <property type="match status" value="1"/>
</dbReference>
<keyword evidence="1" id="KW-0547">Nucleotide-binding</keyword>
<dbReference type="CDD" id="cd03221">
    <property type="entry name" value="ABCF_EF-3"/>
    <property type="match status" value="2"/>
</dbReference>
<dbReference type="OrthoDB" id="9801441at2"/>
<comment type="caution">
    <text evidence="5">The sequence shown here is derived from an EMBL/GenBank/DDBJ whole genome shotgun (WGS) entry which is preliminary data.</text>
</comment>
<dbReference type="InterPro" id="IPR017871">
    <property type="entry name" value="ABC_transporter-like_CS"/>
</dbReference>
<dbReference type="InterPro" id="IPR027417">
    <property type="entry name" value="P-loop_NTPase"/>
</dbReference>
<evidence type="ECO:0000259" key="4">
    <source>
        <dbReference type="PROSITE" id="PS50893"/>
    </source>
</evidence>
<dbReference type="PROSITE" id="PS50893">
    <property type="entry name" value="ABC_TRANSPORTER_2"/>
    <property type="match status" value="2"/>
</dbReference>
<dbReference type="Gene3D" id="3.40.50.300">
    <property type="entry name" value="P-loop containing nucleotide triphosphate hydrolases"/>
    <property type="match status" value="2"/>
</dbReference>
<dbReference type="FunFam" id="3.40.50.300:FF:000011">
    <property type="entry name" value="Putative ABC transporter ATP-binding component"/>
    <property type="match status" value="1"/>
</dbReference>
<dbReference type="GO" id="GO:0016887">
    <property type="term" value="F:ATP hydrolysis activity"/>
    <property type="evidence" value="ECO:0007669"/>
    <property type="project" value="InterPro"/>
</dbReference>
<protein>
    <submittedName>
        <fullName evidence="5">Heme ABC transporter ATP-binding protein</fullName>
    </submittedName>
</protein>
<accession>A0A1S9I0H7</accession>
<evidence type="ECO:0000256" key="3">
    <source>
        <dbReference type="SAM" id="Coils"/>
    </source>
</evidence>
<feature type="domain" description="ABC transporter" evidence="4">
    <location>
        <begin position="324"/>
        <end position="523"/>
    </location>
</feature>
<dbReference type="AlphaFoldDB" id="A0A1S9I0H7"/>
<evidence type="ECO:0000313" key="6">
    <source>
        <dbReference type="Proteomes" id="UP000190256"/>
    </source>
</evidence>
<proteinExistence type="predicted"/>
<dbReference type="InterPro" id="IPR032781">
    <property type="entry name" value="ABC_tran_Xtn"/>
</dbReference>
<dbReference type="InterPro" id="IPR003593">
    <property type="entry name" value="AAA+_ATPase"/>
</dbReference>
<dbReference type="PROSITE" id="PS00211">
    <property type="entry name" value="ABC_TRANSPORTER_1"/>
    <property type="match status" value="2"/>
</dbReference>
<sequence>MSILTVKNISHGFGDRAIFEEVSFRLLKGEHVGLIGANGEGKSTFMNIITGKLMPDEGKIQWAKDVRVGYMDQHANLTKGKSIKEVLREAFDYLFNLEKEMNNLYMKMGDVSQEEMGKMLNRTSIIQDILDNNDFYIIDAKIEEITRGLGITDIGLDKDVSDLSGGQRTKILLAKLLLENPDILLLDEPTNYLDEDHIDWLKNYLKNYENAFILISHDIPFLNEVINLIYHVENKKLTRYVGDYYEFKRVYEENKKRLEAAYERQQAEISKLEDFIARNKARVATVGMARSRQKQLDKINKIELTKEKPKPEFNFKKARTSGKIIFETKDLVIGYDSPLTKPLNIKMERGQKIALVGANGLGKTTLLKSLLGNIKPLKGEVTLGDYQYIGYFEQEERESNYNTCIGEVWKEFPAFTQYEIRSALAKCGLTTKQLESKIVVLSGGEAAKVRLCKILNRETNILILDEPTNHLDVEAKEELKRALKEYKGSILLVCHEKDFYKDIVTEIWNCEDWTTKICGPTKNN</sequence>
<evidence type="ECO:0000256" key="2">
    <source>
        <dbReference type="ARBA" id="ARBA00022840"/>
    </source>
</evidence>
<keyword evidence="2 5" id="KW-0067">ATP-binding</keyword>
<name>A0A1S9I0H7_9CLOT</name>
<dbReference type="RefSeq" id="WP_078054805.1">
    <property type="nucleotide sequence ID" value="NZ_MRAE01000057.1"/>
</dbReference>
<feature type="coiled-coil region" evidence="3">
    <location>
        <begin position="248"/>
        <end position="275"/>
    </location>
</feature>
<dbReference type="Proteomes" id="UP000190256">
    <property type="component" value="Unassembled WGS sequence"/>
</dbReference>
<evidence type="ECO:0000313" key="5">
    <source>
        <dbReference type="EMBL" id="OOO63841.1"/>
    </source>
</evidence>
<evidence type="ECO:0000256" key="1">
    <source>
        <dbReference type="ARBA" id="ARBA00022741"/>
    </source>
</evidence>
<dbReference type="SUPFAM" id="SSF52540">
    <property type="entry name" value="P-loop containing nucleoside triphosphate hydrolases"/>
    <property type="match status" value="2"/>
</dbReference>
<organism evidence="5 6">
    <name type="scientific">Clostridium tepidum</name>
    <dbReference type="NCBI Taxonomy" id="1962263"/>
    <lineage>
        <taxon>Bacteria</taxon>
        <taxon>Bacillati</taxon>
        <taxon>Bacillota</taxon>
        <taxon>Clostridia</taxon>
        <taxon>Eubacteriales</taxon>
        <taxon>Clostridiaceae</taxon>
        <taxon>Clostridium</taxon>
    </lineage>
</organism>
<dbReference type="EMBL" id="MRAE01000057">
    <property type="protein sequence ID" value="OOO63841.1"/>
    <property type="molecule type" value="Genomic_DNA"/>
</dbReference>